<dbReference type="EMBL" id="VTAV01000009">
    <property type="protein sequence ID" value="TYR35430.1"/>
    <property type="molecule type" value="Genomic_DNA"/>
</dbReference>
<name>A0A5D4H9G3_9SPHI</name>
<proteinExistence type="predicted"/>
<keyword evidence="3" id="KW-1185">Reference proteome</keyword>
<dbReference type="AlphaFoldDB" id="A0A5D4H9G3"/>
<accession>A0A5D4H9G3</accession>
<dbReference type="InterPro" id="IPR025433">
    <property type="entry name" value="DUF4168"/>
</dbReference>
<feature type="domain" description="DUF4168" evidence="1">
    <location>
        <begin position="137"/>
        <end position="203"/>
    </location>
</feature>
<comment type="caution">
    <text evidence="2">The sequence shown here is derived from an EMBL/GenBank/DDBJ whole genome shotgun (WGS) entry which is preliminary data.</text>
</comment>
<gene>
    <name evidence="2" type="ORF">FXV77_13645</name>
</gene>
<protein>
    <submittedName>
        <fullName evidence="2">DUF4168 domain-containing protein</fullName>
    </submittedName>
</protein>
<sequence length="223" mass="25324">MLCIHQYLIKKTSIRNAAPCAISNINTSLGNNIIYVRCIYRKVFEKRMSMNKNKFIMQKLKVMLLAGMMMVGLGTMAQELDPMQEPELKEDFKKDELISFVKASSKVEAIQMGVRESMADAVKEEGLTVEKFNTMAQAQENSEEGIQNESAEDQKMFNNAFEKIMKIQDEIGGDIQEAIKEEGIEIQTFEQIMHAYQNSEKVKGELDGVVLELQQEQSAQPQP</sequence>
<evidence type="ECO:0000313" key="3">
    <source>
        <dbReference type="Proteomes" id="UP000322362"/>
    </source>
</evidence>
<dbReference type="Proteomes" id="UP000322362">
    <property type="component" value="Unassembled WGS sequence"/>
</dbReference>
<dbReference type="Pfam" id="PF13767">
    <property type="entry name" value="DUF4168"/>
    <property type="match status" value="1"/>
</dbReference>
<organism evidence="2 3">
    <name type="scientific">Sphingobacterium phlebotomi</name>
    <dbReference type="NCBI Taxonomy" id="2605433"/>
    <lineage>
        <taxon>Bacteria</taxon>
        <taxon>Pseudomonadati</taxon>
        <taxon>Bacteroidota</taxon>
        <taxon>Sphingobacteriia</taxon>
        <taxon>Sphingobacteriales</taxon>
        <taxon>Sphingobacteriaceae</taxon>
        <taxon>Sphingobacterium</taxon>
    </lineage>
</organism>
<reference evidence="2 3" key="1">
    <citation type="submission" date="2019-08" db="EMBL/GenBank/DDBJ databases">
        <title>Phlebobacter frassis gen. nov. sp. nov., a new member of family Sphingobacteriaceae isolated from sand fly rearing media.</title>
        <authorList>
            <person name="Kakumanu M.L."/>
            <person name="Marayati B.F."/>
            <person name="Wada-Katsumata A."/>
            <person name="Wasserberg G."/>
            <person name="Schal C."/>
            <person name="Apperson C.S."/>
            <person name="Ponnusamy L."/>
        </authorList>
    </citation>
    <scope>NUCLEOTIDE SEQUENCE [LARGE SCALE GENOMIC DNA]</scope>
    <source>
        <strain evidence="2 3">SSI9</strain>
    </source>
</reference>
<evidence type="ECO:0000259" key="1">
    <source>
        <dbReference type="Pfam" id="PF13767"/>
    </source>
</evidence>
<evidence type="ECO:0000313" key="2">
    <source>
        <dbReference type="EMBL" id="TYR35430.1"/>
    </source>
</evidence>